<evidence type="ECO:0000256" key="2">
    <source>
        <dbReference type="ARBA" id="ARBA00022730"/>
    </source>
</evidence>
<evidence type="ECO:0000313" key="6">
    <source>
        <dbReference type="EMBL" id="KAH9296297.1"/>
    </source>
</evidence>
<comment type="caution">
    <text evidence="6">The sequence shown here is derived from an EMBL/GenBank/DDBJ whole genome shotgun (WGS) entry which is preliminary data.</text>
</comment>
<dbReference type="InterPro" id="IPR001912">
    <property type="entry name" value="Ribosomal_uS4_N"/>
</dbReference>
<dbReference type="SUPFAM" id="SSF55174">
    <property type="entry name" value="Alpha-L RNA-binding motif"/>
    <property type="match status" value="1"/>
</dbReference>
<dbReference type="GO" id="GO:0034457">
    <property type="term" value="C:Mpp10 complex"/>
    <property type="evidence" value="ECO:0007669"/>
    <property type="project" value="TreeGrafter"/>
</dbReference>
<keyword evidence="3" id="KW-0694">RNA-binding</keyword>
<dbReference type="GO" id="GO:0006364">
    <property type="term" value="P:rRNA processing"/>
    <property type="evidence" value="ECO:0007669"/>
    <property type="project" value="TreeGrafter"/>
</dbReference>
<dbReference type="InterPro" id="IPR022801">
    <property type="entry name" value="Ribosomal_uS4"/>
</dbReference>
<feature type="non-terminal residue" evidence="6">
    <location>
        <position position="87"/>
    </location>
</feature>
<dbReference type="GO" id="GO:0019843">
    <property type="term" value="F:rRNA binding"/>
    <property type="evidence" value="ECO:0007669"/>
    <property type="project" value="UniProtKB-KW"/>
</dbReference>
<evidence type="ECO:0000259" key="5">
    <source>
        <dbReference type="Pfam" id="PF00163"/>
    </source>
</evidence>
<dbReference type="PANTHER" id="PTHR11831">
    <property type="entry name" value="30S 40S RIBOSOMAL PROTEIN"/>
    <property type="match status" value="1"/>
</dbReference>
<keyword evidence="7" id="KW-1185">Reference proteome</keyword>
<dbReference type="PANTHER" id="PTHR11831:SF1">
    <property type="entry name" value="U3 SMALL NUCLEOLAR RIBONUCLEOPROTEIN PROTEIN IMP3"/>
    <property type="match status" value="1"/>
</dbReference>
<dbReference type="AlphaFoldDB" id="A0AA38C925"/>
<dbReference type="EMBL" id="JAHRHJ020000011">
    <property type="protein sequence ID" value="KAH9296297.1"/>
    <property type="molecule type" value="Genomic_DNA"/>
</dbReference>
<dbReference type="GO" id="GO:0042274">
    <property type="term" value="P:ribosomal small subunit biogenesis"/>
    <property type="evidence" value="ECO:0007669"/>
    <property type="project" value="TreeGrafter"/>
</dbReference>
<accession>A0AA38C925</accession>
<protein>
    <recommendedName>
        <fullName evidence="5">Small ribosomal subunit protein uS4 N-terminal domain-containing protein</fullName>
    </recommendedName>
</protein>
<sequence length="87" mass="9991">YHVLCGMVTKLAHVLKQLDPKDPFRVQMTDRLIEKLYDIGVIPTKKSLALCEKLSTSSFCRRRLATVLVRSHFVENLKEAVTYIEQG</sequence>
<evidence type="ECO:0000256" key="1">
    <source>
        <dbReference type="ARBA" id="ARBA00007465"/>
    </source>
</evidence>
<gene>
    <name evidence="6" type="ORF">KI387_039885</name>
</gene>
<evidence type="ECO:0000256" key="3">
    <source>
        <dbReference type="ARBA" id="ARBA00022884"/>
    </source>
</evidence>
<name>A0AA38C925_TAXCH</name>
<organism evidence="6 7">
    <name type="scientific">Taxus chinensis</name>
    <name type="common">Chinese yew</name>
    <name type="synonym">Taxus wallichiana var. chinensis</name>
    <dbReference type="NCBI Taxonomy" id="29808"/>
    <lineage>
        <taxon>Eukaryota</taxon>
        <taxon>Viridiplantae</taxon>
        <taxon>Streptophyta</taxon>
        <taxon>Embryophyta</taxon>
        <taxon>Tracheophyta</taxon>
        <taxon>Spermatophyta</taxon>
        <taxon>Pinopsida</taxon>
        <taxon>Pinidae</taxon>
        <taxon>Conifers II</taxon>
        <taxon>Cupressales</taxon>
        <taxon>Taxaceae</taxon>
        <taxon>Taxus</taxon>
    </lineage>
</organism>
<reference evidence="6 7" key="1">
    <citation type="journal article" date="2021" name="Nat. Plants">
        <title>The Taxus genome provides insights into paclitaxel biosynthesis.</title>
        <authorList>
            <person name="Xiong X."/>
            <person name="Gou J."/>
            <person name="Liao Q."/>
            <person name="Li Y."/>
            <person name="Zhou Q."/>
            <person name="Bi G."/>
            <person name="Li C."/>
            <person name="Du R."/>
            <person name="Wang X."/>
            <person name="Sun T."/>
            <person name="Guo L."/>
            <person name="Liang H."/>
            <person name="Lu P."/>
            <person name="Wu Y."/>
            <person name="Zhang Z."/>
            <person name="Ro D.K."/>
            <person name="Shang Y."/>
            <person name="Huang S."/>
            <person name="Yan J."/>
        </authorList>
    </citation>
    <scope>NUCLEOTIDE SEQUENCE [LARGE SCALE GENOMIC DNA]</scope>
    <source>
        <strain evidence="6">Ta-2019</strain>
    </source>
</reference>
<feature type="non-terminal residue" evidence="6">
    <location>
        <position position="1"/>
    </location>
</feature>
<dbReference type="OMA" id="IMLCERL"/>
<evidence type="ECO:0000313" key="7">
    <source>
        <dbReference type="Proteomes" id="UP000824469"/>
    </source>
</evidence>
<dbReference type="Pfam" id="PF00163">
    <property type="entry name" value="Ribosomal_S4"/>
    <property type="match status" value="1"/>
</dbReference>
<dbReference type="GO" id="GO:0032040">
    <property type="term" value="C:small-subunit processome"/>
    <property type="evidence" value="ECO:0007669"/>
    <property type="project" value="TreeGrafter"/>
</dbReference>
<proteinExistence type="inferred from homology"/>
<feature type="domain" description="Small ribosomal subunit protein uS4 N-terminal" evidence="5">
    <location>
        <begin position="2"/>
        <end position="52"/>
    </location>
</feature>
<keyword evidence="4" id="KW-0687">Ribonucleoprotein</keyword>
<dbReference type="GO" id="GO:0030515">
    <property type="term" value="F:snoRNA binding"/>
    <property type="evidence" value="ECO:0007669"/>
    <property type="project" value="TreeGrafter"/>
</dbReference>
<comment type="similarity">
    <text evidence="1">Belongs to the universal ribosomal protein uS4 family.</text>
</comment>
<dbReference type="Proteomes" id="UP000824469">
    <property type="component" value="Unassembled WGS sequence"/>
</dbReference>
<evidence type="ECO:0000256" key="4">
    <source>
        <dbReference type="ARBA" id="ARBA00023274"/>
    </source>
</evidence>
<keyword evidence="2" id="KW-0699">rRNA-binding</keyword>